<evidence type="ECO:0000313" key="6">
    <source>
        <dbReference type="Proteomes" id="UP000437862"/>
    </source>
</evidence>
<name>A0A562PVI8_9BURK</name>
<dbReference type="EMBL" id="VLKW01000003">
    <property type="protein sequence ID" value="TWI48434.1"/>
    <property type="molecule type" value="Genomic_DNA"/>
</dbReference>
<reference evidence="4" key="2">
    <citation type="submission" date="2019-07" db="EMBL/GenBank/DDBJ databases">
        <authorList>
            <person name="Whitman W."/>
            <person name="Huntemann M."/>
            <person name="Clum A."/>
            <person name="Pillay M."/>
            <person name="Palaniappan K."/>
            <person name="Varghese N."/>
            <person name="Mikhailova N."/>
            <person name="Stamatis D."/>
            <person name="Reddy T."/>
            <person name="Daum C."/>
            <person name="Shapiro N."/>
            <person name="Ivanova N."/>
            <person name="Kyrpides N."/>
            <person name="Woyke T."/>
        </authorList>
    </citation>
    <scope>NUCLEOTIDE SEQUENCE</scope>
    <source>
        <strain evidence="4">CGMCC 1.10685</strain>
    </source>
</reference>
<protein>
    <submittedName>
        <fullName evidence="3">PEP-CTERM sorting domain-containing protein</fullName>
    </submittedName>
    <submittedName>
        <fullName evidence="4">Putative secreted protein with PEP-CTERM sorting signal</fullName>
    </submittedName>
</protein>
<feature type="domain" description="Ice-binding protein C-terminal" evidence="2">
    <location>
        <begin position="190"/>
        <end position="213"/>
    </location>
</feature>
<evidence type="ECO:0000259" key="2">
    <source>
        <dbReference type="Pfam" id="PF07589"/>
    </source>
</evidence>
<dbReference type="RefSeq" id="WP_145874232.1">
    <property type="nucleotide sequence ID" value="NZ_CP046904.1"/>
</dbReference>
<reference evidence="4 5" key="1">
    <citation type="journal article" date="2015" name="Stand. Genomic Sci.">
        <title>Genomic Encyclopedia of Bacterial and Archaeal Type Strains, Phase III: the genomes of soil and plant-associated and newly described type strains.</title>
        <authorList>
            <person name="Whitman W.B."/>
            <person name="Woyke T."/>
            <person name="Klenk H.P."/>
            <person name="Zhou Y."/>
            <person name="Lilburn T.G."/>
            <person name="Beck B.J."/>
            <person name="De Vos P."/>
            <person name="Vandamme P."/>
            <person name="Eisen J.A."/>
            <person name="Garrity G."/>
            <person name="Hugenholtz P."/>
            <person name="Kyrpides N.C."/>
        </authorList>
    </citation>
    <scope>NUCLEOTIDE SEQUENCE [LARGE SCALE GENOMIC DNA]</scope>
    <source>
        <strain evidence="4 5">CGMCC 1.10685</strain>
    </source>
</reference>
<dbReference type="AlphaFoldDB" id="A0A562PVI8"/>
<keyword evidence="6" id="KW-1185">Reference proteome</keyword>
<organism evidence="4 5">
    <name type="scientific">Pseudoduganella flava</name>
    <dbReference type="NCBI Taxonomy" id="871742"/>
    <lineage>
        <taxon>Bacteria</taxon>
        <taxon>Pseudomonadati</taxon>
        <taxon>Pseudomonadota</taxon>
        <taxon>Betaproteobacteria</taxon>
        <taxon>Burkholderiales</taxon>
        <taxon>Oxalobacteraceae</taxon>
        <taxon>Telluria group</taxon>
        <taxon>Pseudoduganella</taxon>
    </lineage>
</organism>
<dbReference type="NCBIfam" id="TIGR02595">
    <property type="entry name" value="PEP_CTERM"/>
    <property type="match status" value="1"/>
</dbReference>
<reference evidence="3 6" key="3">
    <citation type="submission" date="2019-12" db="EMBL/GenBank/DDBJ databases">
        <title>Draft Genome Sequences of Six Type Strains of the Genus Massilia.</title>
        <authorList>
            <person name="Miess H."/>
            <person name="Frediansyah A."/>
            <person name="Goeker M."/>
            <person name="Gross H."/>
        </authorList>
    </citation>
    <scope>NUCLEOTIDE SEQUENCE [LARGE SCALE GENOMIC DNA]</scope>
    <source>
        <strain evidence="3 6">DSM 26639</strain>
    </source>
</reference>
<feature type="chain" id="PRO_5044617959" evidence="1">
    <location>
        <begin position="25"/>
        <end position="217"/>
    </location>
</feature>
<dbReference type="EMBL" id="CP046904">
    <property type="protein sequence ID" value="QGZ39541.1"/>
    <property type="molecule type" value="Genomic_DNA"/>
</dbReference>
<gene>
    <name evidence="3" type="ORF">GO485_11105</name>
    <name evidence="4" type="ORF">IP92_01823</name>
</gene>
<dbReference type="Proteomes" id="UP000437862">
    <property type="component" value="Chromosome"/>
</dbReference>
<dbReference type="Pfam" id="PF07589">
    <property type="entry name" value="PEP-CTERM"/>
    <property type="match status" value="1"/>
</dbReference>
<evidence type="ECO:0000313" key="3">
    <source>
        <dbReference type="EMBL" id="QGZ39541.1"/>
    </source>
</evidence>
<accession>A0A562PVI8</accession>
<proteinExistence type="predicted"/>
<evidence type="ECO:0000256" key="1">
    <source>
        <dbReference type="SAM" id="SignalP"/>
    </source>
</evidence>
<sequence>MNKSVATQVALLCAALVIGSGAQAARGPSIGNATVDDVTLNKDNADALAFSQVNPAQFGGNASGFASVFSKTGTGSWSVLETVTSTGTLTDTSALFNFTFTKDSTGKAGTWTITNVSKDKDATLDLSLAIHASNASTAFLFDNQSVAAGKTLNGTWDIEWLNNGGNVPSFSNLVLFGRDLTTTAAQPTLVPEPATLPMLGAGLVLLGAVARRRKNNN</sequence>
<evidence type="ECO:0000313" key="5">
    <source>
        <dbReference type="Proteomes" id="UP000315112"/>
    </source>
</evidence>
<dbReference type="OrthoDB" id="8756331at2"/>
<evidence type="ECO:0000313" key="4">
    <source>
        <dbReference type="EMBL" id="TWI48434.1"/>
    </source>
</evidence>
<keyword evidence="1" id="KW-0732">Signal</keyword>
<dbReference type="Proteomes" id="UP000315112">
    <property type="component" value="Unassembled WGS sequence"/>
</dbReference>
<feature type="signal peptide" evidence="1">
    <location>
        <begin position="1"/>
        <end position="24"/>
    </location>
</feature>
<dbReference type="InterPro" id="IPR013424">
    <property type="entry name" value="Ice-binding_C"/>
</dbReference>